<evidence type="ECO:0000256" key="1">
    <source>
        <dbReference type="SAM" id="MobiDB-lite"/>
    </source>
</evidence>
<evidence type="ECO:0000313" key="4">
    <source>
        <dbReference type="Proteomes" id="UP000184096"/>
    </source>
</evidence>
<evidence type="ECO:0000313" key="3">
    <source>
        <dbReference type="EMBL" id="SHN87813.1"/>
    </source>
</evidence>
<keyword evidence="2" id="KW-0472">Membrane</keyword>
<feature type="region of interest" description="Disordered" evidence="1">
    <location>
        <begin position="1"/>
        <end position="28"/>
    </location>
</feature>
<proteinExistence type="predicted"/>
<organism evidence="3 4">
    <name type="scientific">Bradyrhizobium erythrophlei</name>
    <dbReference type="NCBI Taxonomy" id="1437360"/>
    <lineage>
        <taxon>Bacteria</taxon>
        <taxon>Pseudomonadati</taxon>
        <taxon>Pseudomonadota</taxon>
        <taxon>Alphaproteobacteria</taxon>
        <taxon>Hyphomicrobiales</taxon>
        <taxon>Nitrobacteraceae</taxon>
        <taxon>Bradyrhizobium</taxon>
    </lineage>
</organism>
<accession>A0A1M7UXV0</accession>
<feature type="compositionally biased region" description="Low complexity" evidence="1">
    <location>
        <begin position="126"/>
        <end position="153"/>
    </location>
</feature>
<gene>
    <name evidence="3" type="ORF">SAMN05444170_7384</name>
</gene>
<protein>
    <submittedName>
        <fullName evidence="3">Uncharacterized protein</fullName>
    </submittedName>
</protein>
<feature type="region of interest" description="Disordered" evidence="1">
    <location>
        <begin position="223"/>
        <end position="282"/>
    </location>
</feature>
<name>A0A1M7UXV0_9BRAD</name>
<feature type="compositionally biased region" description="Polar residues" evidence="1">
    <location>
        <begin position="254"/>
        <end position="272"/>
    </location>
</feature>
<keyword evidence="2" id="KW-1133">Transmembrane helix</keyword>
<reference evidence="4" key="1">
    <citation type="submission" date="2016-11" db="EMBL/GenBank/DDBJ databases">
        <authorList>
            <person name="Varghese N."/>
            <person name="Submissions S."/>
        </authorList>
    </citation>
    <scope>NUCLEOTIDE SEQUENCE [LARGE SCALE GENOMIC DNA]</scope>
    <source>
        <strain evidence="4">GAS401</strain>
    </source>
</reference>
<keyword evidence="4" id="KW-1185">Reference proteome</keyword>
<feature type="transmembrane region" description="Helical" evidence="2">
    <location>
        <begin position="83"/>
        <end position="104"/>
    </location>
</feature>
<dbReference type="Proteomes" id="UP000184096">
    <property type="component" value="Chromosome I"/>
</dbReference>
<dbReference type="AlphaFoldDB" id="A0A1M7UXV0"/>
<feature type="region of interest" description="Disordered" evidence="1">
    <location>
        <begin position="126"/>
        <end position="178"/>
    </location>
</feature>
<keyword evidence="2" id="KW-0812">Transmembrane</keyword>
<sequence length="282" mass="29871">MRWPPSRGDMGGRGAPVNSMPNSEQIGSDDAAVAAVEPVGQQIRRADSRFRRVDEEVSKFEFDSGHNPPNLQRPVLRSRLGRLTLQGLIGLLTAACIGAIGMILQSHGEGAKQLIARWEPQLSAPAATSPVSAQSSPSTAQAPAADATSPQTALPASLDQTRPTDIGPTAAGPSSGQEQLVPLLRGFLAVVEHDIEELKDSIEQLKSSQDQMARSNAAVAEQLKNSQEQMARLLAKDSDPQVRPKPSAPAARSIATSTAKPLPKLSSQTRSQPPAPQRGRPE</sequence>
<evidence type="ECO:0000256" key="2">
    <source>
        <dbReference type="SAM" id="Phobius"/>
    </source>
</evidence>
<dbReference type="EMBL" id="LT670849">
    <property type="protein sequence ID" value="SHN87813.1"/>
    <property type="molecule type" value="Genomic_DNA"/>
</dbReference>